<dbReference type="Proteomes" id="UP000016662">
    <property type="component" value="Unassembled WGS sequence"/>
</dbReference>
<dbReference type="AlphaFoldDB" id="U2M8U1"/>
<dbReference type="OrthoDB" id="1766780at2"/>
<organism evidence="1 2">
    <name type="scientific">Ruminococcus callidus ATCC 27760</name>
    <dbReference type="NCBI Taxonomy" id="411473"/>
    <lineage>
        <taxon>Bacteria</taxon>
        <taxon>Bacillati</taxon>
        <taxon>Bacillota</taxon>
        <taxon>Clostridia</taxon>
        <taxon>Eubacteriales</taxon>
        <taxon>Oscillospiraceae</taxon>
        <taxon>Ruminococcus</taxon>
    </lineage>
</organism>
<dbReference type="PATRIC" id="fig|411473.3.peg.1292"/>
<keyword evidence="2" id="KW-1185">Reference proteome</keyword>
<dbReference type="EMBL" id="AWVF01000197">
    <property type="protein sequence ID" value="ERJ95738.1"/>
    <property type="molecule type" value="Genomic_DNA"/>
</dbReference>
<evidence type="ECO:0000313" key="1">
    <source>
        <dbReference type="EMBL" id="ERJ95738.1"/>
    </source>
</evidence>
<dbReference type="HOGENOM" id="CLU_175375_1_0_9"/>
<gene>
    <name evidence="1" type="ORF">RUMCAL_01588</name>
</gene>
<dbReference type="RefSeq" id="WP_021683059.1">
    <property type="nucleotide sequence ID" value="NZ_KI260457.1"/>
</dbReference>
<dbReference type="GeneID" id="93693821"/>
<reference evidence="1 2" key="1">
    <citation type="submission" date="2013-07" db="EMBL/GenBank/DDBJ databases">
        <authorList>
            <person name="Weinstock G."/>
            <person name="Sodergren E."/>
            <person name="Wylie T."/>
            <person name="Fulton L."/>
            <person name="Fulton R."/>
            <person name="Fronick C."/>
            <person name="O'Laughlin M."/>
            <person name="Godfrey J."/>
            <person name="Miner T."/>
            <person name="Herter B."/>
            <person name="Appelbaum E."/>
            <person name="Cordes M."/>
            <person name="Lek S."/>
            <person name="Wollam A."/>
            <person name="Pepin K.H."/>
            <person name="Palsikar V.B."/>
            <person name="Mitreva M."/>
            <person name="Wilson R.K."/>
        </authorList>
    </citation>
    <scope>NUCLEOTIDE SEQUENCE [LARGE SCALE GENOMIC DNA]</scope>
    <source>
        <strain evidence="1 2">ATCC 27760</strain>
    </source>
</reference>
<evidence type="ECO:0000313" key="2">
    <source>
        <dbReference type="Proteomes" id="UP000016662"/>
    </source>
</evidence>
<accession>U2M8U1</accession>
<sequence>MMNPKMILQLKTMLTKFRQNHPKVPLFFSAASKAINEGSVIEISLTTAEGRELCTNMRVTQDDLEMIRTLGEMASK</sequence>
<protein>
    <submittedName>
        <fullName evidence="1">Uncharacterized protein</fullName>
    </submittedName>
</protein>
<dbReference type="eggNOG" id="ENOG5033FJQ">
    <property type="taxonomic scope" value="Bacteria"/>
</dbReference>
<comment type="caution">
    <text evidence="1">The sequence shown here is derived from an EMBL/GenBank/DDBJ whole genome shotgun (WGS) entry which is preliminary data.</text>
</comment>
<name>U2M8U1_9FIRM</name>
<proteinExistence type="predicted"/>
<dbReference type="STRING" id="411473.RUMCAL_01588"/>